<gene>
    <name evidence="2" type="ORF">H5410_014303</name>
</gene>
<keyword evidence="3" id="KW-1185">Reference proteome</keyword>
<dbReference type="EMBL" id="JACXVP010000003">
    <property type="protein sequence ID" value="KAG5614479.1"/>
    <property type="molecule type" value="Genomic_DNA"/>
</dbReference>
<reference evidence="2 3" key="1">
    <citation type="submission" date="2020-09" db="EMBL/GenBank/DDBJ databases">
        <title>De no assembly of potato wild relative species, Solanum commersonii.</title>
        <authorList>
            <person name="Cho K."/>
        </authorList>
    </citation>
    <scope>NUCLEOTIDE SEQUENCE [LARGE SCALE GENOMIC DNA]</scope>
    <source>
        <strain evidence="2">LZ3.2</strain>
        <tissue evidence="2">Leaf</tissue>
    </source>
</reference>
<evidence type="ECO:0000256" key="1">
    <source>
        <dbReference type="SAM" id="MobiDB-lite"/>
    </source>
</evidence>
<feature type="compositionally biased region" description="Basic and acidic residues" evidence="1">
    <location>
        <begin position="90"/>
        <end position="108"/>
    </location>
</feature>
<dbReference type="AlphaFoldDB" id="A0A9J5ZR15"/>
<accession>A0A9J5ZR15</accession>
<proteinExistence type="predicted"/>
<comment type="caution">
    <text evidence="2">The sequence shown here is derived from an EMBL/GenBank/DDBJ whole genome shotgun (WGS) entry which is preliminary data.</text>
</comment>
<evidence type="ECO:0000313" key="2">
    <source>
        <dbReference type="EMBL" id="KAG5614479.1"/>
    </source>
</evidence>
<dbReference type="Proteomes" id="UP000824120">
    <property type="component" value="Chromosome 3"/>
</dbReference>
<feature type="compositionally biased region" description="Basic and acidic residues" evidence="1">
    <location>
        <begin position="45"/>
        <end position="61"/>
    </location>
</feature>
<sequence>MCRVCGVLVNRLEVQSLAIQKRNRETISAMENKIAYLNAKLAAVAEREKKREEREKKERGRERRRLRQQRSIFPPCPAISDVFDQEGDENDKSDKESEGNENGKSDKESEGDEE</sequence>
<protein>
    <submittedName>
        <fullName evidence="2">Uncharacterized protein</fullName>
    </submittedName>
</protein>
<feature type="region of interest" description="Disordered" evidence="1">
    <location>
        <begin position="45"/>
        <end position="114"/>
    </location>
</feature>
<name>A0A9J5ZR15_SOLCO</name>
<evidence type="ECO:0000313" key="3">
    <source>
        <dbReference type="Proteomes" id="UP000824120"/>
    </source>
</evidence>
<organism evidence="2 3">
    <name type="scientific">Solanum commersonii</name>
    <name type="common">Commerson's wild potato</name>
    <name type="synonym">Commerson's nightshade</name>
    <dbReference type="NCBI Taxonomy" id="4109"/>
    <lineage>
        <taxon>Eukaryota</taxon>
        <taxon>Viridiplantae</taxon>
        <taxon>Streptophyta</taxon>
        <taxon>Embryophyta</taxon>
        <taxon>Tracheophyta</taxon>
        <taxon>Spermatophyta</taxon>
        <taxon>Magnoliopsida</taxon>
        <taxon>eudicotyledons</taxon>
        <taxon>Gunneridae</taxon>
        <taxon>Pentapetalae</taxon>
        <taxon>asterids</taxon>
        <taxon>lamiids</taxon>
        <taxon>Solanales</taxon>
        <taxon>Solanaceae</taxon>
        <taxon>Solanoideae</taxon>
        <taxon>Solaneae</taxon>
        <taxon>Solanum</taxon>
    </lineage>
</organism>